<dbReference type="Pfam" id="PF14496">
    <property type="entry name" value="NEL"/>
    <property type="match status" value="1"/>
</dbReference>
<organism evidence="3 4">
    <name type="scientific">Hondaea fermentalgiana</name>
    <dbReference type="NCBI Taxonomy" id="2315210"/>
    <lineage>
        <taxon>Eukaryota</taxon>
        <taxon>Sar</taxon>
        <taxon>Stramenopiles</taxon>
        <taxon>Bigyra</taxon>
        <taxon>Labyrinthulomycetes</taxon>
        <taxon>Thraustochytrida</taxon>
        <taxon>Thraustochytriidae</taxon>
        <taxon>Hondaea</taxon>
    </lineage>
</organism>
<sequence length="839" mass="93923">MLTPVLRAQRVRREREELREELARAIGENAEDEDEEFVAHRASDDWDERTQEVVRGIDNSEIVKELSRFALSVDEDGRLVVEPNLRSEVRAAAANQEPRARVLRLTKVTDTNLPPLLLRDVALFLRDCPMLIRLPDNTRIEGSLIVDLCPRLNSLGEGFELQPGKWSTDALLHLRNELRHARPRASWENLLWAGVDTVKRAQALSDRRWYQITARRRSTLSEIPHAAPGSAAAAASAAVAEDLEAEQDDIAARTRGSSIAQVGLEAAVRAARPFGAEPSFQRTLPDIVTPACALRKLPYVSEGFAEVDCRKCPALVEIPMALRVQGDCNFQWCSSLAHLPDTVEVGGNLDLSSCKSLQGLPDKIAVAGDLTLRQSTGVHALPEVLEVGGDLKCGGLRGLRTLGRRLIVHGNLDCSALRSIEELPQTLVVERDLNCNSCVNLTSLPADLVVGGDVYLERCEALDSLPTEMLGWQAREDGEPHEVYLGSSGLGVSALEWLRNVEAPFLRFHVSLRANRQNEETVDVPPFESFAQAVAFWSTYAADEHGDPVSPDFTAEDVNDVVDDASKRGVLVFLSRLRGAKEFLLAEMRPRLAMRVLEVLGILVSDEVAREEVILRMVDSTDACDDKPIWALNQMQLLVETARARGSESRLRALARRVMNLQVVHEHAMAKCNSLGFVDDVCVYLRFEIALLEDLDLPVSALAMHFPKFMEIKDREIDAARQQALAISEEQVDAFLETWPEWQRFRRESVAAEIRWEEIPEARGVSLRRSLRDLFGQKVDEPVIFRGRQWSLPDLLRHWVAHGVDFNNVPISEDDLISGLSRPKNSRSSTRRFWSFYIE</sequence>
<proteinExistence type="predicted"/>
<dbReference type="AlphaFoldDB" id="A0A2R5GHV3"/>
<dbReference type="GO" id="GO:0004842">
    <property type="term" value="F:ubiquitin-protein transferase activity"/>
    <property type="evidence" value="ECO:0007669"/>
    <property type="project" value="InterPro"/>
</dbReference>
<accession>A0A2R5GHV3</accession>
<feature type="coiled-coil region" evidence="1">
    <location>
        <begin position="8"/>
        <end position="35"/>
    </location>
</feature>
<keyword evidence="4" id="KW-1185">Reference proteome</keyword>
<evidence type="ECO:0000313" key="3">
    <source>
        <dbReference type="EMBL" id="GBG27871.1"/>
    </source>
</evidence>
<dbReference type="GO" id="GO:0016567">
    <property type="term" value="P:protein ubiquitination"/>
    <property type="evidence" value="ECO:0007669"/>
    <property type="project" value="InterPro"/>
</dbReference>
<dbReference type="InterPro" id="IPR029487">
    <property type="entry name" value="NEL_dom"/>
</dbReference>
<evidence type="ECO:0000313" key="4">
    <source>
        <dbReference type="Proteomes" id="UP000241890"/>
    </source>
</evidence>
<gene>
    <name evidence="3" type="ORF">FCC1311_040942</name>
</gene>
<feature type="domain" description="NEL" evidence="2">
    <location>
        <begin position="529"/>
        <end position="839"/>
    </location>
</feature>
<name>A0A2R5GHV3_9STRA</name>
<reference evidence="3 4" key="1">
    <citation type="submission" date="2017-12" db="EMBL/GenBank/DDBJ databases">
        <title>Sequencing, de novo assembly and annotation of complete genome of a new Thraustochytrid species, strain FCC1311.</title>
        <authorList>
            <person name="Sedici K."/>
            <person name="Godart F."/>
            <person name="Aiese Cigliano R."/>
            <person name="Sanseverino W."/>
            <person name="Barakat M."/>
            <person name="Ortet P."/>
            <person name="Marechal E."/>
            <person name="Cagnac O."/>
            <person name="Amato A."/>
        </authorList>
    </citation>
    <scope>NUCLEOTIDE SEQUENCE [LARGE SCALE GENOMIC DNA]</scope>
</reference>
<keyword evidence="1" id="KW-0175">Coiled coil</keyword>
<dbReference type="PROSITE" id="PS52053">
    <property type="entry name" value="NEL"/>
    <property type="match status" value="1"/>
</dbReference>
<evidence type="ECO:0000256" key="1">
    <source>
        <dbReference type="SAM" id="Coils"/>
    </source>
</evidence>
<dbReference type="OrthoDB" id="203703at2759"/>
<dbReference type="InParanoid" id="A0A2R5GHV3"/>
<dbReference type="Proteomes" id="UP000241890">
    <property type="component" value="Unassembled WGS sequence"/>
</dbReference>
<dbReference type="EMBL" id="BEYU01000036">
    <property type="protein sequence ID" value="GBG27871.1"/>
    <property type="molecule type" value="Genomic_DNA"/>
</dbReference>
<protein>
    <submittedName>
        <fullName evidence="3">Disease resistance protein RPP5</fullName>
    </submittedName>
</protein>
<evidence type="ECO:0000259" key="2">
    <source>
        <dbReference type="PROSITE" id="PS52053"/>
    </source>
</evidence>
<dbReference type="Gene3D" id="1.20.58.360">
    <property type="entry name" value="Shigella T3SS effector IpaH defines"/>
    <property type="match status" value="1"/>
</dbReference>
<comment type="caution">
    <text evidence="3">The sequence shown here is derived from an EMBL/GenBank/DDBJ whole genome shotgun (WGS) entry which is preliminary data.</text>
</comment>